<organism evidence="2 3">
    <name type="scientific">Pseudocercospora fijiensis (strain CIRAD86)</name>
    <name type="common">Black leaf streak disease fungus</name>
    <name type="synonym">Mycosphaerella fijiensis</name>
    <dbReference type="NCBI Taxonomy" id="383855"/>
    <lineage>
        <taxon>Eukaryota</taxon>
        <taxon>Fungi</taxon>
        <taxon>Dikarya</taxon>
        <taxon>Ascomycota</taxon>
        <taxon>Pezizomycotina</taxon>
        <taxon>Dothideomycetes</taxon>
        <taxon>Dothideomycetidae</taxon>
        <taxon>Mycosphaerellales</taxon>
        <taxon>Mycosphaerellaceae</taxon>
        <taxon>Pseudocercospora</taxon>
    </lineage>
</organism>
<evidence type="ECO:0000313" key="3">
    <source>
        <dbReference type="Proteomes" id="UP000016932"/>
    </source>
</evidence>
<dbReference type="AlphaFoldDB" id="M2Z9V0"/>
<accession>M2Z9V0</accession>
<dbReference type="EMBL" id="KB446556">
    <property type="protein sequence ID" value="EME86620.1"/>
    <property type="molecule type" value="Genomic_DNA"/>
</dbReference>
<dbReference type="VEuPathDB" id="FungiDB:MYCFIDRAFT_206880"/>
<dbReference type="GeneID" id="19336519"/>
<proteinExistence type="predicted"/>
<protein>
    <submittedName>
        <fullName evidence="2">Uncharacterized protein</fullName>
    </submittedName>
</protein>
<name>M2Z9V0_PSEFD</name>
<evidence type="ECO:0000313" key="2">
    <source>
        <dbReference type="EMBL" id="EME86620.1"/>
    </source>
</evidence>
<dbReference type="KEGG" id="pfj:MYCFIDRAFT_206880"/>
<sequence>MSWPQIRDGSIQQGFPAFIDKFASSQTGAEAAPWFVAIYEVQDEQSSAFTRKLTMQGHPLSEEVSNTPVEEAPRTEAAYSQDRIGKQVRFFSDGILDIGTHVDEAHTTSGRKASSIFGLVLMRNNVHISLPIRSPQVVDAPLSRNVRAKRRTSRFDTSSPGAHPGTQKTDQDAFSLKHVQRDCSSANGILFILSLVLSYFDIMSLLPVQPMLLLLLICNFDFSITL</sequence>
<evidence type="ECO:0000256" key="1">
    <source>
        <dbReference type="SAM" id="MobiDB-lite"/>
    </source>
</evidence>
<dbReference type="RefSeq" id="XP_007923832.1">
    <property type="nucleotide sequence ID" value="XM_007925641.1"/>
</dbReference>
<feature type="region of interest" description="Disordered" evidence="1">
    <location>
        <begin position="148"/>
        <end position="171"/>
    </location>
</feature>
<gene>
    <name evidence="2" type="ORF">MYCFIDRAFT_206880</name>
</gene>
<dbReference type="Proteomes" id="UP000016932">
    <property type="component" value="Unassembled WGS sequence"/>
</dbReference>
<reference evidence="2 3" key="1">
    <citation type="journal article" date="2012" name="PLoS Pathog.">
        <title>Diverse lifestyles and strategies of plant pathogenesis encoded in the genomes of eighteen Dothideomycetes fungi.</title>
        <authorList>
            <person name="Ohm R.A."/>
            <person name="Feau N."/>
            <person name="Henrissat B."/>
            <person name="Schoch C.L."/>
            <person name="Horwitz B.A."/>
            <person name="Barry K.W."/>
            <person name="Condon B.J."/>
            <person name="Copeland A.C."/>
            <person name="Dhillon B."/>
            <person name="Glaser F."/>
            <person name="Hesse C.N."/>
            <person name="Kosti I."/>
            <person name="LaButti K."/>
            <person name="Lindquist E.A."/>
            <person name="Lucas S."/>
            <person name="Salamov A.A."/>
            <person name="Bradshaw R.E."/>
            <person name="Ciuffetti L."/>
            <person name="Hamelin R.C."/>
            <person name="Kema G.H.J."/>
            <person name="Lawrence C."/>
            <person name="Scott J.A."/>
            <person name="Spatafora J.W."/>
            <person name="Turgeon B.G."/>
            <person name="de Wit P.J.G.M."/>
            <person name="Zhong S."/>
            <person name="Goodwin S.B."/>
            <person name="Grigoriev I.V."/>
        </authorList>
    </citation>
    <scope>NUCLEOTIDE SEQUENCE [LARGE SCALE GENOMIC DNA]</scope>
    <source>
        <strain evidence="2 3">CIRAD86</strain>
    </source>
</reference>
<keyword evidence="3" id="KW-1185">Reference proteome</keyword>
<dbReference type="HOGENOM" id="CLU_1225230_0_0_1"/>